<reference evidence="2" key="1">
    <citation type="submission" date="2022-10" db="EMBL/GenBank/DDBJ databases">
        <title>The complete genomes of actinobacterial strains from the NBC collection.</title>
        <authorList>
            <person name="Joergensen T.S."/>
            <person name="Alvarez Arevalo M."/>
            <person name="Sterndorff E.B."/>
            <person name="Faurdal D."/>
            <person name="Vuksanovic O."/>
            <person name="Mourched A.-S."/>
            <person name="Charusanti P."/>
            <person name="Shaw S."/>
            <person name="Blin K."/>
            <person name="Weber T."/>
        </authorList>
    </citation>
    <scope>NUCLEOTIDE SEQUENCE</scope>
    <source>
        <strain evidence="2">NBC_00248</strain>
        <plasmid evidence="2">unnamed1</plasmid>
    </source>
</reference>
<proteinExistence type="predicted"/>
<protein>
    <recommendedName>
        <fullName evidence="4">Secreted protein</fullName>
    </recommendedName>
</protein>
<gene>
    <name evidence="2" type="ORF">OG517_43375</name>
</gene>
<keyword evidence="3" id="KW-1185">Reference proteome</keyword>
<dbReference type="Proteomes" id="UP001432039">
    <property type="component" value="Plasmid unnamed1"/>
</dbReference>
<keyword evidence="2" id="KW-0614">Plasmid</keyword>
<evidence type="ECO:0008006" key="4">
    <source>
        <dbReference type="Google" id="ProtNLM"/>
    </source>
</evidence>
<evidence type="ECO:0000256" key="1">
    <source>
        <dbReference type="SAM" id="SignalP"/>
    </source>
</evidence>
<feature type="chain" id="PRO_5046213133" description="Secreted protein" evidence="1">
    <location>
        <begin position="29"/>
        <end position="177"/>
    </location>
</feature>
<accession>A0ABZ1TT27</accession>
<sequence>MNTIRKTTALTALAVAVVAAPAAPTATAAPAYKCASSTKDIDDTSYDGPWPDNWRVTVKTCAARSGGTVYAYAEVRWDGASFHPVDDTTIFDGAKMRVQIKQSRQGTDPVVAERDFPGLEARLEDSTSDGKRTGTYRTATISHRAGAGALADSVLFLDWHGDGRGYGRHDYTGSPTV</sequence>
<evidence type="ECO:0000313" key="2">
    <source>
        <dbReference type="EMBL" id="WUQ18267.1"/>
    </source>
</evidence>
<name>A0ABZ1TT27_STRVG</name>
<dbReference type="EMBL" id="CP108091">
    <property type="protein sequence ID" value="WUQ18267.1"/>
    <property type="molecule type" value="Genomic_DNA"/>
</dbReference>
<feature type="signal peptide" evidence="1">
    <location>
        <begin position="1"/>
        <end position="28"/>
    </location>
</feature>
<keyword evidence="1" id="KW-0732">Signal</keyword>
<evidence type="ECO:0000313" key="3">
    <source>
        <dbReference type="Proteomes" id="UP001432039"/>
    </source>
</evidence>
<geneLocation type="plasmid" evidence="2 3">
    <name>unnamed1</name>
</geneLocation>
<organism evidence="2 3">
    <name type="scientific">Streptomyces virginiae</name>
    <name type="common">Streptomyces cinnamonensis</name>
    <dbReference type="NCBI Taxonomy" id="1961"/>
    <lineage>
        <taxon>Bacteria</taxon>
        <taxon>Bacillati</taxon>
        <taxon>Actinomycetota</taxon>
        <taxon>Actinomycetes</taxon>
        <taxon>Kitasatosporales</taxon>
        <taxon>Streptomycetaceae</taxon>
        <taxon>Streptomyces</taxon>
    </lineage>
</organism>
<dbReference type="RefSeq" id="WP_328966212.1">
    <property type="nucleotide sequence ID" value="NZ_CP108091.1"/>
</dbReference>